<evidence type="ECO:0000313" key="3">
    <source>
        <dbReference type="EMBL" id="TSC92066.1"/>
    </source>
</evidence>
<dbReference type="InterPro" id="IPR020045">
    <property type="entry name" value="DNA_polI_H3TH"/>
</dbReference>
<comment type="caution">
    <text evidence="3">The sequence shown here is derived from an EMBL/GenBank/DDBJ whole genome shotgun (WGS) entry which is preliminary data.</text>
</comment>
<dbReference type="SUPFAM" id="SSF47807">
    <property type="entry name" value="5' to 3' exonuclease, C-terminal subdomain"/>
    <property type="match status" value="1"/>
</dbReference>
<organism evidence="3 4">
    <name type="scientific">Candidatus Berkelbacteria bacterium Licking1014_85</name>
    <dbReference type="NCBI Taxonomy" id="2017148"/>
    <lineage>
        <taxon>Bacteria</taxon>
        <taxon>Candidatus Berkelbacteria</taxon>
    </lineage>
</organism>
<sequence length="155" mass="17287">TVLNFKKGLKDGEIIDEEKLKSIYVFAPINMIDFKALCGDSSDNIPGVAGIGEKTALKLIQEYTTVENIYANVDTIALAKSVVHKLHLQKAMAELSKKLATIKTDLTLKFDIASAKLHDFDEAKVVKEFEKLGFQSLIKRLPKSTRMATENQKLF</sequence>
<dbReference type="SMART" id="SM00279">
    <property type="entry name" value="HhH2"/>
    <property type="match status" value="1"/>
</dbReference>
<dbReference type="InterPro" id="IPR002421">
    <property type="entry name" value="5-3_exonuclease"/>
</dbReference>
<dbReference type="PANTHER" id="PTHR42646">
    <property type="entry name" value="FLAP ENDONUCLEASE XNI"/>
    <property type="match status" value="1"/>
</dbReference>
<reference evidence="3 4" key="1">
    <citation type="submission" date="2017-07" db="EMBL/GenBank/DDBJ databases">
        <title>Mechanisms for carbon and nitrogen cycling indicate functional differentiation within the Candidate Phyla Radiation.</title>
        <authorList>
            <person name="Danczak R.E."/>
            <person name="Johnston M.D."/>
            <person name="Kenah C."/>
            <person name="Slattery M."/>
            <person name="Wrighton K.C."/>
            <person name="Wilkins M.J."/>
        </authorList>
    </citation>
    <scope>NUCLEOTIDE SEQUENCE [LARGE SCALE GENOMIC DNA]</scope>
    <source>
        <strain evidence="3">Licking1014_85</strain>
    </source>
</reference>
<keyword evidence="1" id="KW-0238">DNA-binding</keyword>
<dbReference type="InterPro" id="IPR008918">
    <property type="entry name" value="HhH2"/>
</dbReference>
<dbReference type="GO" id="GO:0008409">
    <property type="term" value="F:5'-3' exonuclease activity"/>
    <property type="evidence" value="ECO:0007669"/>
    <property type="project" value="InterPro"/>
</dbReference>
<evidence type="ECO:0000259" key="2">
    <source>
        <dbReference type="SMART" id="SM00475"/>
    </source>
</evidence>
<dbReference type="PANTHER" id="PTHR42646:SF2">
    <property type="entry name" value="5'-3' EXONUCLEASE FAMILY PROTEIN"/>
    <property type="match status" value="1"/>
</dbReference>
<dbReference type="InterPro" id="IPR038969">
    <property type="entry name" value="FEN"/>
</dbReference>
<dbReference type="SMART" id="SM00475">
    <property type="entry name" value="53EXOc"/>
    <property type="match status" value="1"/>
</dbReference>
<dbReference type="GO" id="GO:0003677">
    <property type="term" value="F:DNA binding"/>
    <property type="evidence" value="ECO:0007669"/>
    <property type="project" value="UniProtKB-KW"/>
</dbReference>
<feature type="non-terminal residue" evidence="3">
    <location>
        <position position="1"/>
    </location>
</feature>
<feature type="domain" description="5'-3' exonuclease" evidence="2">
    <location>
        <begin position="6"/>
        <end position="118"/>
    </location>
</feature>
<evidence type="ECO:0000313" key="4">
    <source>
        <dbReference type="Proteomes" id="UP000315589"/>
    </source>
</evidence>
<name>A0A554LGR2_9BACT</name>
<gene>
    <name evidence="3" type="ORF">CEN91_576</name>
</gene>
<dbReference type="Gene3D" id="1.10.150.20">
    <property type="entry name" value="5' to 3' exonuclease, C-terminal subdomain"/>
    <property type="match status" value="1"/>
</dbReference>
<dbReference type="AlphaFoldDB" id="A0A554LGR2"/>
<dbReference type="GO" id="GO:0033567">
    <property type="term" value="P:DNA replication, Okazaki fragment processing"/>
    <property type="evidence" value="ECO:0007669"/>
    <property type="project" value="InterPro"/>
</dbReference>
<dbReference type="FunFam" id="1.10.150.20:FF:000003">
    <property type="entry name" value="DNA polymerase I"/>
    <property type="match status" value="1"/>
</dbReference>
<dbReference type="InterPro" id="IPR036279">
    <property type="entry name" value="5-3_exonuclease_C_sf"/>
</dbReference>
<evidence type="ECO:0000256" key="1">
    <source>
        <dbReference type="ARBA" id="ARBA00023125"/>
    </source>
</evidence>
<protein>
    <submittedName>
        <fullName evidence="3">DNA polymerase I</fullName>
    </submittedName>
</protein>
<proteinExistence type="predicted"/>
<dbReference type="Proteomes" id="UP000315589">
    <property type="component" value="Unassembled WGS sequence"/>
</dbReference>
<dbReference type="Pfam" id="PF01367">
    <property type="entry name" value="5_3_exonuc"/>
    <property type="match status" value="1"/>
</dbReference>
<dbReference type="CDD" id="cd09898">
    <property type="entry name" value="H3TH_53EXO"/>
    <property type="match status" value="1"/>
</dbReference>
<dbReference type="EMBL" id="VMGI01000092">
    <property type="protein sequence ID" value="TSC92066.1"/>
    <property type="molecule type" value="Genomic_DNA"/>
</dbReference>
<accession>A0A554LGR2</accession>
<dbReference type="GO" id="GO:0017108">
    <property type="term" value="F:5'-flap endonuclease activity"/>
    <property type="evidence" value="ECO:0007669"/>
    <property type="project" value="InterPro"/>
</dbReference>